<dbReference type="AlphaFoldDB" id="A0A0X8HW89"/>
<accession>A0A0X8HW89</accession>
<feature type="compositionally biased region" description="Basic residues" evidence="1">
    <location>
        <begin position="99"/>
        <end position="109"/>
    </location>
</feature>
<evidence type="ECO:0000313" key="2">
    <source>
        <dbReference type="EMBL" id="AMD22584.1"/>
    </source>
</evidence>
<dbReference type="RefSeq" id="XP_017989580.1">
    <property type="nucleotide sequence ID" value="XM_018134148.1"/>
</dbReference>
<evidence type="ECO:0000256" key="1">
    <source>
        <dbReference type="SAM" id="MobiDB-lite"/>
    </source>
</evidence>
<feature type="compositionally biased region" description="Polar residues" evidence="1">
    <location>
        <begin position="329"/>
        <end position="347"/>
    </location>
</feature>
<dbReference type="Proteomes" id="UP000243052">
    <property type="component" value="Chromosome viii"/>
</dbReference>
<evidence type="ECO:0000313" key="3">
    <source>
        <dbReference type="Proteomes" id="UP000243052"/>
    </source>
</evidence>
<proteinExistence type="predicted"/>
<gene>
    <name evidence="2" type="ORF">AW171_hschr84633</name>
</gene>
<feature type="compositionally biased region" description="Acidic residues" evidence="1">
    <location>
        <begin position="307"/>
        <end position="328"/>
    </location>
</feature>
<name>A0A0X8HW89_9SACH</name>
<dbReference type="STRING" id="45286.A0A0X8HW89"/>
<feature type="region of interest" description="Disordered" evidence="1">
    <location>
        <begin position="80"/>
        <end position="119"/>
    </location>
</feature>
<sequence length="408" mass="44651">MAEMTTSSTSLEVPTEPVDDTLKLQQLGIQCISPGLSSENMDNKMLTTMRISKSIAKEQRRQIEKLGTINNVAETSQSVEAPPVNDTVPSQGSSTLMRPRGKSLRRNRMPRPLNIGGTSINNAGPDGLCALAVESAPAHITNYQQALQQQQNRVLKPRVQYMGKQSLRYGAGGRRAGALVHMGYPPLMPMYPYGPQYYPQSSQPQYSAPMYMMMPHLATACPRINSSYGQQFGPHSAVPTAKPRVQTGSANKVQVDFESFLEGTRQNVIPTRDVFANNTSKWAPLKAQPLSAQEEFFGKRSKLSSDPEVDESGPDAEDTALDVPEEDASTTLKNASAQGSETVSANAPTAHVVPGESIRGEITILDDTFAFEFSSIKDKTDKKMFISICDKVWDESKKLNNGTEKDMQ</sequence>
<dbReference type="GeneID" id="28725943"/>
<feature type="region of interest" description="Disordered" evidence="1">
    <location>
        <begin position="296"/>
        <end position="349"/>
    </location>
</feature>
<organism evidence="2 3">
    <name type="scientific">Eremothecium sinecaudum</name>
    <dbReference type="NCBI Taxonomy" id="45286"/>
    <lineage>
        <taxon>Eukaryota</taxon>
        <taxon>Fungi</taxon>
        <taxon>Dikarya</taxon>
        <taxon>Ascomycota</taxon>
        <taxon>Saccharomycotina</taxon>
        <taxon>Saccharomycetes</taxon>
        <taxon>Saccharomycetales</taxon>
        <taxon>Saccharomycetaceae</taxon>
        <taxon>Eremothecium</taxon>
    </lineage>
</organism>
<keyword evidence="3" id="KW-1185">Reference proteome</keyword>
<reference evidence="2 3" key="1">
    <citation type="submission" date="2016-01" db="EMBL/GenBank/DDBJ databases">
        <title>Genome sequence of the yeast Holleya sinecauda.</title>
        <authorList>
            <person name="Dietrich F.S."/>
        </authorList>
    </citation>
    <scope>NUCLEOTIDE SEQUENCE [LARGE SCALE GENOMIC DNA]</scope>
    <source>
        <strain evidence="2 3">ATCC 58844</strain>
    </source>
</reference>
<dbReference type="OrthoDB" id="4041625at2759"/>
<feature type="compositionally biased region" description="Polar residues" evidence="1">
    <location>
        <begin position="87"/>
        <end position="96"/>
    </location>
</feature>
<dbReference type="EMBL" id="CP014248">
    <property type="protein sequence ID" value="AMD22584.1"/>
    <property type="molecule type" value="Genomic_DNA"/>
</dbReference>
<protein>
    <submittedName>
        <fullName evidence="2">HHL186Wp</fullName>
    </submittedName>
</protein>